<feature type="coiled-coil region" evidence="4">
    <location>
        <begin position="455"/>
        <end position="486"/>
    </location>
</feature>
<dbReference type="InterPro" id="IPR029787">
    <property type="entry name" value="Nucleotide_cyclase"/>
</dbReference>
<dbReference type="Gene3D" id="3.30.70.270">
    <property type="match status" value="1"/>
</dbReference>
<dbReference type="NCBIfam" id="TIGR00254">
    <property type="entry name" value="GGDEF"/>
    <property type="match status" value="1"/>
</dbReference>
<keyword evidence="5" id="KW-0472">Membrane</keyword>
<dbReference type="SUPFAM" id="SSF48452">
    <property type="entry name" value="TPR-like"/>
    <property type="match status" value="2"/>
</dbReference>
<dbReference type="SMART" id="SM00267">
    <property type="entry name" value="GGDEF"/>
    <property type="match status" value="1"/>
</dbReference>
<keyword evidence="8" id="KW-1185">Reference proteome</keyword>
<evidence type="ECO:0000313" key="8">
    <source>
        <dbReference type="Proteomes" id="UP000664654"/>
    </source>
</evidence>
<feature type="repeat" description="TPR" evidence="3">
    <location>
        <begin position="189"/>
        <end position="222"/>
    </location>
</feature>
<comment type="caution">
    <text evidence="7">The sequence shown here is derived from an EMBL/GenBank/DDBJ whole genome shotgun (WGS) entry which is preliminary data.</text>
</comment>
<dbReference type="SMART" id="SM00028">
    <property type="entry name" value="TPR"/>
    <property type="match status" value="6"/>
</dbReference>
<dbReference type="GO" id="GO:0005886">
    <property type="term" value="C:plasma membrane"/>
    <property type="evidence" value="ECO:0007669"/>
    <property type="project" value="TreeGrafter"/>
</dbReference>
<dbReference type="Pfam" id="PF00990">
    <property type="entry name" value="GGDEF"/>
    <property type="match status" value="1"/>
</dbReference>
<dbReference type="SUPFAM" id="SSF55073">
    <property type="entry name" value="Nucleotide cyclase"/>
    <property type="match status" value="1"/>
</dbReference>
<dbReference type="Gene3D" id="1.25.40.10">
    <property type="entry name" value="Tetratricopeptide repeat domain"/>
    <property type="match status" value="2"/>
</dbReference>
<keyword evidence="4" id="KW-0175">Coiled coil</keyword>
<evidence type="ECO:0000256" key="4">
    <source>
        <dbReference type="SAM" id="Coils"/>
    </source>
</evidence>
<organism evidence="7 8">
    <name type="scientific">Bowmanella dokdonensis</name>
    <dbReference type="NCBI Taxonomy" id="751969"/>
    <lineage>
        <taxon>Bacteria</taxon>
        <taxon>Pseudomonadati</taxon>
        <taxon>Pseudomonadota</taxon>
        <taxon>Gammaproteobacteria</taxon>
        <taxon>Alteromonadales</taxon>
        <taxon>Alteromonadaceae</taxon>
        <taxon>Bowmanella</taxon>
    </lineage>
</organism>
<evidence type="ECO:0000256" key="1">
    <source>
        <dbReference type="ARBA" id="ARBA00012528"/>
    </source>
</evidence>
<dbReference type="InterPro" id="IPR043128">
    <property type="entry name" value="Rev_trsase/Diguanyl_cyclase"/>
</dbReference>
<dbReference type="InterPro" id="IPR011990">
    <property type="entry name" value="TPR-like_helical_dom_sf"/>
</dbReference>
<accession>A0A939IQA5</accession>
<dbReference type="GO" id="GO:1902201">
    <property type="term" value="P:negative regulation of bacterial-type flagellum-dependent cell motility"/>
    <property type="evidence" value="ECO:0007669"/>
    <property type="project" value="TreeGrafter"/>
</dbReference>
<dbReference type="RefSeq" id="WP_206572389.1">
    <property type="nucleotide sequence ID" value="NZ_JAFKCV010000002.1"/>
</dbReference>
<dbReference type="AlphaFoldDB" id="A0A939IQA5"/>
<evidence type="ECO:0000256" key="2">
    <source>
        <dbReference type="ARBA" id="ARBA00034247"/>
    </source>
</evidence>
<evidence type="ECO:0000259" key="6">
    <source>
        <dbReference type="PROSITE" id="PS50887"/>
    </source>
</evidence>
<sequence length="711" mass="81243">MSPVVGRFVVILLVSLLSQSICLAQNTLGLVTTKNIQEARQQGDLDLADKLAEQYLQSALEQGNRTEQGRAWMAMAANAMERNTYPLAQERLQQALAIFQEQGERKLLADAYRQMGRSYRYQSNYQPALDYVYLAMQIYQQLQDKAAISDAHSNIGVILEKMGQYQEAILAHQKALELFHELNDAEGIATTIFNLGDIHRVLGDHQTALDYFQDALRRDLEAGTPKEIAYSHNKLAYQYSTLGNFELAREHIEKAIRLFEQIQAPRDLDWAMTTLARLELESGNLSSARQILEGVIQRARENLYLSLLVDAYRMAAEVALKQEDSAGALTYIDAGVIQARENVERHDEALLESLRVQAHLQQDAMKEAFQALERQKQLDDALLDEKRMSTIATVQAQTENIRREQQIELLKKEQALQQAKLEQQRLSRNLWITGLLACFIILFMFYKRISQRRLNANLTREVARQTDQLQKQNAELERAYLKMEAISLTDKLTGLNNRRFLESHIEADMEHCRRLYQDWHTGKAERPHNADLVVFLLDMDNFKGLNDQHGHLAGDAVLKQLSQRMEQVFRHSDFLVRWGGEEFVAVARFISRSDARQLAERLRQTIQDGPFALGNGQTQQQTASIGYVCYPLDVETDGRATWQTLMGLADTCLYAAKQSGRNQWIGIESLRQEPGNLQTLQTQSLPQWYAQGRVELGCSLTDPEQIQWSNP</sequence>
<dbReference type="Pfam" id="PF13424">
    <property type="entry name" value="TPR_12"/>
    <property type="match status" value="3"/>
</dbReference>
<protein>
    <recommendedName>
        <fullName evidence="1">diguanylate cyclase</fullName>
        <ecNumber evidence="1">2.7.7.65</ecNumber>
    </recommendedName>
</protein>
<feature type="transmembrane region" description="Helical" evidence="5">
    <location>
        <begin position="430"/>
        <end position="446"/>
    </location>
</feature>
<dbReference type="PANTHER" id="PTHR45138:SF9">
    <property type="entry name" value="DIGUANYLATE CYCLASE DGCM-RELATED"/>
    <property type="match status" value="1"/>
</dbReference>
<feature type="repeat" description="TPR" evidence="3">
    <location>
        <begin position="149"/>
        <end position="182"/>
    </location>
</feature>
<evidence type="ECO:0000256" key="3">
    <source>
        <dbReference type="PROSITE-ProRule" id="PRU00339"/>
    </source>
</evidence>
<keyword evidence="3" id="KW-0802">TPR repeat</keyword>
<keyword evidence="5" id="KW-0812">Transmembrane</keyword>
<dbReference type="InterPro" id="IPR050469">
    <property type="entry name" value="Diguanylate_Cyclase"/>
</dbReference>
<keyword evidence="5" id="KW-1133">Transmembrane helix</keyword>
<evidence type="ECO:0000256" key="5">
    <source>
        <dbReference type="SAM" id="Phobius"/>
    </source>
</evidence>
<dbReference type="PROSITE" id="PS50005">
    <property type="entry name" value="TPR"/>
    <property type="match status" value="3"/>
</dbReference>
<gene>
    <name evidence="7" type="ORF">J0A66_03400</name>
</gene>
<dbReference type="Proteomes" id="UP000664654">
    <property type="component" value="Unassembled WGS sequence"/>
</dbReference>
<proteinExistence type="predicted"/>
<dbReference type="CDD" id="cd01949">
    <property type="entry name" value="GGDEF"/>
    <property type="match status" value="1"/>
</dbReference>
<dbReference type="EMBL" id="JAFKCV010000002">
    <property type="protein sequence ID" value="MBN7824266.1"/>
    <property type="molecule type" value="Genomic_DNA"/>
</dbReference>
<dbReference type="PROSITE" id="PS50887">
    <property type="entry name" value="GGDEF"/>
    <property type="match status" value="1"/>
</dbReference>
<dbReference type="EC" id="2.7.7.65" evidence="1"/>
<name>A0A939IQA5_9ALTE</name>
<feature type="domain" description="GGDEF" evidence="6">
    <location>
        <begin position="530"/>
        <end position="669"/>
    </location>
</feature>
<dbReference type="InterPro" id="IPR019734">
    <property type="entry name" value="TPR_rpt"/>
</dbReference>
<dbReference type="InterPro" id="IPR000160">
    <property type="entry name" value="GGDEF_dom"/>
</dbReference>
<dbReference type="PANTHER" id="PTHR45138">
    <property type="entry name" value="REGULATORY COMPONENTS OF SENSORY TRANSDUCTION SYSTEM"/>
    <property type="match status" value="1"/>
</dbReference>
<comment type="catalytic activity">
    <reaction evidence="2">
        <text>2 GTP = 3',3'-c-di-GMP + 2 diphosphate</text>
        <dbReference type="Rhea" id="RHEA:24898"/>
        <dbReference type="ChEBI" id="CHEBI:33019"/>
        <dbReference type="ChEBI" id="CHEBI:37565"/>
        <dbReference type="ChEBI" id="CHEBI:58805"/>
        <dbReference type="EC" id="2.7.7.65"/>
    </reaction>
</comment>
<evidence type="ECO:0000313" key="7">
    <source>
        <dbReference type="EMBL" id="MBN7824266.1"/>
    </source>
</evidence>
<dbReference type="GO" id="GO:0052621">
    <property type="term" value="F:diguanylate cyclase activity"/>
    <property type="evidence" value="ECO:0007669"/>
    <property type="project" value="UniProtKB-EC"/>
</dbReference>
<dbReference type="GO" id="GO:0043709">
    <property type="term" value="P:cell adhesion involved in single-species biofilm formation"/>
    <property type="evidence" value="ECO:0007669"/>
    <property type="project" value="TreeGrafter"/>
</dbReference>
<reference evidence="7" key="1">
    <citation type="submission" date="2021-03" db="EMBL/GenBank/DDBJ databases">
        <title>novel species isolated from a fishpond in China.</title>
        <authorList>
            <person name="Lu H."/>
            <person name="Cai Z."/>
        </authorList>
    </citation>
    <scope>NUCLEOTIDE SEQUENCE</scope>
    <source>
        <strain evidence="7">JCM 30855</strain>
    </source>
</reference>
<feature type="coiled-coil region" evidence="4">
    <location>
        <begin position="402"/>
        <end position="429"/>
    </location>
</feature>
<feature type="repeat" description="TPR" evidence="3">
    <location>
        <begin position="109"/>
        <end position="142"/>
    </location>
</feature>